<accession>H1Q3Q2</accession>
<dbReference type="CDD" id="cd03697">
    <property type="entry name" value="EFTU_II"/>
    <property type="match status" value="1"/>
</dbReference>
<evidence type="ECO:0000256" key="4">
    <source>
        <dbReference type="ARBA" id="ARBA00022768"/>
    </source>
</evidence>
<dbReference type="CDD" id="cd03707">
    <property type="entry name" value="EFTU_III"/>
    <property type="match status" value="1"/>
</dbReference>
<dbReference type="PRINTS" id="PR00315">
    <property type="entry name" value="ELONGATNFCT"/>
</dbReference>
<dbReference type="GO" id="GO:0003746">
    <property type="term" value="F:translation elongation factor activity"/>
    <property type="evidence" value="ECO:0007669"/>
    <property type="project" value="UniProtKB-UniRule"/>
</dbReference>
<evidence type="ECO:0000256" key="3">
    <source>
        <dbReference type="ARBA" id="ARBA00022741"/>
    </source>
</evidence>
<dbReference type="SUPFAM" id="SSF50447">
    <property type="entry name" value="Translation proteins"/>
    <property type="match status" value="1"/>
</dbReference>
<protein>
    <recommendedName>
        <fullName evidence="8 12">Elongation factor Tu</fullName>
        <shortName evidence="12">EF-Tu</shortName>
        <ecNumber evidence="12">3.6.5.3</ecNumber>
    </recommendedName>
</protein>
<evidence type="ECO:0000256" key="2">
    <source>
        <dbReference type="ARBA" id="ARBA00022490"/>
    </source>
</evidence>
<name>H1Q3Q2_9BACT</name>
<feature type="binding site" evidence="12">
    <location>
        <begin position="138"/>
        <end position="141"/>
    </location>
    <ligand>
        <name>GTP</name>
        <dbReference type="ChEBI" id="CHEBI:37565"/>
    </ligand>
</feature>
<feature type="binding site" evidence="12">
    <location>
        <position position="26"/>
    </location>
    <ligand>
        <name>Mg(2+)</name>
        <dbReference type="ChEBI" id="CHEBI:18420"/>
    </ligand>
</feature>
<gene>
    <name evidence="12" type="primary">tuf</name>
    <name evidence="14" type="ORF">HMPREF9140_01540</name>
</gene>
<dbReference type="CDD" id="cd01884">
    <property type="entry name" value="EF_Tu"/>
    <property type="match status" value="1"/>
</dbReference>
<dbReference type="PROSITE" id="PS00301">
    <property type="entry name" value="G_TR_1"/>
    <property type="match status" value="1"/>
</dbReference>
<dbReference type="NCBIfam" id="NF009373">
    <property type="entry name" value="PRK12736.1"/>
    <property type="match status" value="1"/>
</dbReference>
<comment type="subcellular location">
    <subcellularLocation>
        <location evidence="12">Cytoplasm</location>
    </subcellularLocation>
</comment>
<dbReference type="AlphaFoldDB" id="H1Q3Q2"/>
<dbReference type="RefSeq" id="WP_006953026.1">
    <property type="nucleotide sequence ID" value="NZ_JH594522.1"/>
</dbReference>
<dbReference type="InterPro" id="IPR009000">
    <property type="entry name" value="Transl_B-barrel_sf"/>
</dbReference>
<dbReference type="GO" id="GO:0005829">
    <property type="term" value="C:cytosol"/>
    <property type="evidence" value="ECO:0007669"/>
    <property type="project" value="TreeGrafter"/>
</dbReference>
<dbReference type="InterPro" id="IPR027417">
    <property type="entry name" value="P-loop_NTPase"/>
</dbReference>
<keyword evidence="6 12" id="KW-0648">Protein biosynthesis</keyword>
<dbReference type="GO" id="GO:0005525">
    <property type="term" value="F:GTP binding"/>
    <property type="evidence" value="ECO:0007669"/>
    <property type="project" value="UniProtKB-UniRule"/>
</dbReference>
<dbReference type="SUPFAM" id="SSF52540">
    <property type="entry name" value="P-loop containing nucleoside triphosphate hydrolases"/>
    <property type="match status" value="1"/>
</dbReference>
<dbReference type="InterPro" id="IPR041709">
    <property type="entry name" value="EF-Tu_GTP-bd"/>
</dbReference>
<keyword evidence="12" id="KW-0479">Metal-binding</keyword>
<dbReference type="NCBIfam" id="TIGR00485">
    <property type="entry name" value="EF-Tu"/>
    <property type="match status" value="1"/>
</dbReference>
<reference evidence="14 15" key="1">
    <citation type="submission" date="2011-12" db="EMBL/GenBank/DDBJ databases">
        <title>The Genome Sequence of Prevotella micans F0438.</title>
        <authorList>
            <consortium name="The Broad Institute Genome Sequencing Platform"/>
            <person name="Earl A."/>
            <person name="Ward D."/>
            <person name="Feldgarden M."/>
            <person name="Gevers D."/>
            <person name="Izard J."/>
            <person name="Baranova O.V."/>
            <person name="Blanton J.M."/>
            <person name="Wade W.G."/>
            <person name="Dewhirst F.E."/>
            <person name="Young S.K."/>
            <person name="Zeng Q."/>
            <person name="Gargeya S."/>
            <person name="Fitzgerald M."/>
            <person name="Haas B."/>
            <person name="Abouelleil A."/>
            <person name="Alvarado L."/>
            <person name="Arachchi H.M."/>
            <person name="Berlin A."/>
            <person name="Chapman S.B."/>
            <person name="Gearin G."/>
            <person name="Goldberg J."/>
            <person name="Griggs A."/>
            <person name="Gujja S."/>
            <person name="Hansen M."/>
            <person name="Heiman D."/>
            <person name="Howarth C."/>
            <person name="Larimer J."/>
            <person name="Lui A."/>
            <person name="MacDonald P.J.P."/>
            <person name="McCowen C."/>
            <person name="Montmayeur A."/>
            <person name="Murphy C."/>
            <person name="Neiman D."/>
            <person name="Pearson M."/>
            <person name="Priest M."/>
            <person name="Roberts A."/>
            <person name="Saif S."/>
            <person name="Shea T."/>
            <person name="Sisk P."/>
            <person name="Stolte C."/>
            <person name="Sykes S."/>
            <person name="Wortman J."/>
            <person name="Nusbaum C."/>
            <person name="Birren B."/>
        </authorList>
    </citation>
    <scope>NUCLEOTIDE SEQUENCE [LARGE SCALE GENOMIC DNA]</scope>
    <source>
        <strain evidence="14 15">F0438</strain>
    </source>
</reference>
<dbReference type="InterPro" id="IPR031157">
    <property type="entry name" value="G_TR_CS"/>
</dbReference>
<dbReference type="Gene3D" id="2.40.30.10">
    <property type="entry name" value="Translation factors"/>
    <property type="match status" value="2"/>
</dbReference>
<evidence type="ECO:0000256" key="10">
    <source>
        <dbReference type="ARBA" id="ARBA00063778"/>
    </source>
</evidence>
<sequence length="398" mass="44085">MAKEEFVRTKPHVNIGTIGHVDHGKTTLTAAISKVLNEKLGTAEEVKSFDQIDNAPEEKERGITINTAHIEYETGKRHYAHVDCPGHADYVKNMVTGAAQMDGAILVVAATDGPMPQTREHVLLARQVNVPRLVVFLNKCDMVEDEEMLELVEMEVREILEQYGYEEDTPIVRGSALGALNSVDKWVDSVLKLMDTVDDWIQEPQREVDKPFLMPVEDVFSITGRGTVATGRIETGKCKVGDEIQLLGLGEDKKSVITGVEMFRKNLAEGQAGDNVGLLLRGIDKEEVKRGMVVVHPGAITPHDHFKAAIYVLKKEEGGRHTPFGNKYRPQFYLRTMDCTGEIKLPDGVEMVMPGDNVEIEVELIYKVALNEGLRFAIREGGRTVGSGQITAILDDIK</sequence>
<organism evidence="14 15">
    <name type="scientific">Prevotella micans F0438</name>
    <dbReference type="NCBI Taxonomy" id="883158"/>
    <lineage>
        <taxon>Bacteria</taxon>
        <taxon>Pseudomonadati</taxon>
        <taxon>Bacteroidota</taxon>
        <taxon>Bacteroidia</taxon>
        <taxon>Bacteroidales</taxon>
        <taxon>Prevotellaceae</taxon>
        <taxon>Prevotella</taxon>
    </lineage>
</organism>
<dbReference type="EMBL" id="AGWK01000041">
    <property type="protein sequence ID" value="EHO68758.1"/>
    <property type="molecule type" value="Genomic_DNA"/>
</dbReference>
<dbReference type="FunFam" id="3.40.50.300:FF:000003">
    <property type="entry name" value="Elongation factor Tu"/>
    <property type="match status" value="1"/>
</dbReference>
<feature type="binding site" evidence="12">
    <location>
        <begin position="19"/>
        <end position="26"/>
    </location>
    <ligand>
        <name>GTP</name>
        <dbReference type="ChEBI" id="CHEBI:37565"/>
    </ligand>
</feature>
<evidence type="ECO:0000313" key="14">
    <source>
        <dbReference type="EMBL" id="EHO68758.1"/>
    </source>
</evidence>
<keyword evidence="7 12" id="KW-0342">GTP-binding</keyword>
<evidence type="ECO:0000256" key="6">
    <source>
        <dbReference type="ARBA" id="ARBA00022917"/>
    </source>
</evidence>
<comment type="subunit">
    <text evidence="10">Monomer. Heterotetramer composed of two EF-Ts.EF-Tu dimer complexes.</text>
</comment>
<feature type="binding site" evidence="12">
    <location>
        <begin position="83"/>
        <end position="87"/>
    </location>
    <ligand>
        <name>GTP</name>
        <dbReference type="ChEBI" id="CHEBI:37565"/>
    </ligand>
</feature>
<dbReference type="Proteomes" id="UP000016023">
    <property type="component" value="Unassembled WGS sequence"/>
</dbReference>
<comment type="function">
    <text evidence="12">GTP hydrolase that promotes the GTP-dependent binding of aminoacyl-tRNA to the A-site of ribosomes during protein biosynthesis.</text>
</comment>
<keyword evidence="4 12" id="KW-0251">Elongation factor</keyword>
<dbReference type="STRING" id="883158.HMPREF9140_01540"/>
<comment type="caution">
    <text evidence="14">The sequence shown here is derived from an EMBL/GenBank/DDBJ whole genome shotgun (WGS) entry which is preliminary data.</text>
</comment>
<dbReference type="NCBIfam" id="TIGR00231">
    <property type="entry name" value="small_GTP"/>
    <property type="match status" value="1"/>
</dbReference>
<dbReference type="SUPFAM" id="SSF50465">
    <property type="entry name" value="EF-Tu/eEF-1alpha/eIF2-gamma C-terminal domain"/>
    <property type="match status" value="1"/>
</dbReference>
<evidence type="ECO:0000256" key="7">
    <source>
        <dbReference type="ARBA" id="ARBA00023134"/>
    </source>
</evidence>
<dbReference type="NCBIfam" id="NF000766">
    <property type="entry name" value="PRK00049.1"/>
    <property type="match status" value="1"/>
</dbReference>
<dbReference type="PANTHER" id="PTHR43721">
    <property type="entry name" value="ELONGATION FACTOR TU-RELATED"/>
    <property type="match status" value="1"/>
</dbReference>
<dbReference type="InterPro" id="IPR004161">
    <property type="entry name" value="EFTu-like_2"/>
</dbReference>
<dbReference type="Pfam" id="PF03144">
    <property type="entry name" value="GTP_EFTU_D2"/>
    <property type="match status" value="1"/>
</dbReference>
<comment type="function">
    <text evidence="9">May play an important regulatory role in cell growth and in the bacterial response to nutrient deprivation.</text>
</comment>
<evidence type="ECO:0000256" key="11">
    <source>
        <dbReference type="ARBA" id="ARBA00064283"/>
    </source>
</evidence>
<dbReference type="HAMAP" id="MF_00118_B">
    <property type="entry name" value="EF_Tu_B"/>
    <property type="match status" value="1"/>
</dbReference>
<dbReference type="Pfam" id="PF03143">
    <property type="entry name" value="GTP_EFTU_D3"/>
    <property type="match status" value="1"/>
</dbReference>
<dbReference type="InterPro" id="IPR000795">
    <property type="entry name" value="T_Tr_GTP-bd_dom"/>
</dbReference>
<evidence type="ECO:0000259" key="13">
    <source>
        <dbReference type="PROSITE" id="PS51722"/>
    </source>
</evidence>
<keyword evidence="15" id="KW-1185">Reference proteome</keyword>
<evidence type="ECO:0000256" key="12">
    <source>
        <dbReference type="HAMAP-Rule" id="MF_00118"/>
    </source>
</evidence>
<dbReference type="Gene3D" id="3.40.50.300">
    <property type="entry name" value="P-loop containing nucleotide triphosphate hydrolases"/>
    <property type="match status" value="1"/>
</dbReference>
<keyword evidence="3 12" id="KW-0547">Nucleotide-binding</keyword>
<dbReference type="PATRIC" id="fig|883158.3.peg.1539"/>
<dbReference type="eggNOG" id="COG0050">
    <property type="taxonomic scope" value="Bacteria"/>
</dbReference>
<keyword evidence="2 12" id="KW-0963">Cytoplasm</keyword>
<comment type="catalytic activity">
    <reaction evidence="12">
        <text>GTP + H2O = GDP + phosphate + H(+)</text>
        <dbReference type="Rhea" id="RHEA:19669"/>
        <dbReference type="ChEBI" id="CHEBI:15377"/>
        <dbReference type="ChEBI" id="CHEBI:15378"/>
        <dbReference type="ChEBI" id="CHEBI:37565"/>
        <dbReference type="ChEBI" id="CHEBI:43474"/>
        <dbReference type="ChEBI" id="CHEBI:58189"/>
        <dbReference type="EC" id="3.6.5.3"/>
    </reaction>
</comment>
<feature type="domain" description="Tr-type G" evidence="13">
    <location>
        <begin position="10"/>
        <end position="205"/>
    </location>
</feature>
<dbReference type="InterPro" id="IPR004541">
    <property type="entry name" value="Transl_elong_EFTu/EF1A_bac/org"/>
</dbReference>
<keyword evidence="5 12" id="KW-0378">Hydrolase</keyword>
<dbReference type="Pfam" id="PF00009">
    <property type="entry name" value="GTP_EFTU"/>
    <property type="match status" value="1"/>
</dbReference>
<dbReference type="InterPro" id="IPR033720">
    <property type="entry name" value="EFTU_2"/>
</dbReference>
<proteinExistence type="inferred from homology"/>
<dbReference type="InterPro" id="IPR050055">
    <property type="entry name" value="EF-Tu_GTPase"/>
</dbReference>
<dbReference type="InterPro" id="IPR009001">
    <property type="entry name" value="Transl_elong_EF1A/Init_IF2_C"/>
</dbReference>
<keyword evidence="12" id="KW-0460">Magnesium</keyword>
<dbReference type="InterPro" id="IPR005225">
    <property type="entry name" value="Small_GTP-bd"/>
</dbReference>
<dbReference type="EC" id="3.6.5.3" evidence="12"/>
<dbReference type="NCBIfam" id="NF009372">
    <property type="entry name" value="PRK12735.1"/>
    <property type="match status" value="1"/>
</dbReference>
<comment type="similarity">
    <text evidence="1 12">Belongs to the TRAFAC class translation factor GTPase superfamily. Classic translation factor GTPase family. EF-Tu/EF-1A subfamily.</text>
</comment>
<evidence type="ECO:0000256" key="8">
    <source>
        <dbReference type="ARBA" id="ARBA00029554"/>
    </source>
</evidence>
<comment type="subunit">
    <text evidence="11">(Microbial infection) Upon infection by bacteriophage Qbeta, part of the viral RNA-dependent RNA polymerase complex, the other subunits are the viral replicase catalytic subunit (AC P14647), host ribosomal protein S1 and EF-Ts.</text>
</comment>
<dbReference type="GO" id="GO:0000287">
    <property type="term" value="F:magnesium ion binding"/>
    <property type="evidence" value="ECO:0007669"/>
    <property type="project" value="UniProtKB-UniRule"/>
</dbReference>
<dbReference type="PANTHER" id="PTHR43721:SF22">
    <property type="entry name" value="ELONGATION FACTOR TU, MITOCHONDRIAL"/>
    <property type="match status" value="1"/>
</dbReference>
<dbReference type="PROSITE" id="PS51722">
    <property type="entry name" value="G_TR_2"/>
    <property type="match status" value="1"/>
</dbReference>
<evidence type="ECO:0000256" key="1">
    <source>
        <dbReference type="ARBA" id="ARBA00007249"/>
    </source>
</evidence>
<evidence type="ECO:0000256" key="9">
    <source>
        <dbReference type="ARBA" id="ARBA00058140"/>
    </source>
</evidence>
<dbReference type="FunFam" id="2.40.30.10:FF:000001">
    <property type="entry name" value="Elongation factor Tu"/>
    <property type="match status" value="1"/>
</dbReference>
<dbReference type="InterPro" id="IPR004160">
    <property type="entry name" value="Transl_elong_EFTu/EF1A_C"/>
</dbReference>
<evidence type="ECO:0000313" key="15">
    <source>
        <dbReference type="Proteomes" id="UP000016023"/>
    </source>
</evidence>
<evidence type="ECO:0000256" key="5">
    <source>
        <dbReference type="ARBA" id="ARBA00022801"/>
    </source>
</evidence>
<dbReference type="HOGENOM" id="CLU_007265_0_1_10"/>
<dbReference type="GO" id="GO:0003924">
    <property type="term" value="F:GTPase activity"/>
    <property type="evidence" value="ECO:0007669"/>
    <property type="project" value="UniProtKB-UniRule"/>
</dbReference>